<dbReference type="Pfam" id="PF12728">
    <property type="entry name" value="HTH_17"/>
    <property type="match status" value="1"/>
</dbReference>
<dbReference type="EMBL" id="FMZW01000002">
    <property type="protein sequence ID" value="SDC38530.1"/>
    <property type="molecule type" value="Genomic_DNA"/>
</dbReference>
<dbReference type="Proteomes" id="UP000199245">
    <property type="component" value="Unassembled WGS sequence"/>
</dbReference>
<sequence length="70" mass="7647">MQREPETSKAYEIIPFVQRPSCTVREACAATGLSRTTIYEAIAARALVSKTVGRRRLINVPSLLSLVGAK</sequence>
<evidence type="ECO:0000313" key="3">
    <source>
        <dbReference type="Proteomes" id="UP000199245"/>
    </source>
</evidence>
<dbReference type="AlphaFoldDB" id="A0A1G6L5G2"/>
<name>A0A1G6L5G2_9BRAD</name>
<dbReference type="GO" id="GO:0003677">
    <property type="term" value="F:DNA binding"/>
    <property type="evidence" value="ECO:0007669"/>
    <property type="project" value="InterPro"/>
</dbReference>
<protein>
    <submittedName>
        <fullName evidence="2">DNA binding domain-containing protein, excisionase family</fullName>
    </submittedName>
</protein>
<gene>
    <name evidence="2" type="ORF">SAMN05216337_1002336</name>
</gene>
<dbReference type="InterPro" id="IPR010093">
    <property type="entry name" value="SinI_DNA-bd"/>
</dbReference>
<dbReference type="NCBIfam" id="TIGR01764">
    <property type="entry name" value="excise"/>
    <property type="match status" value="1"/>
</dbReference>
<organism evidence="2 3">
    <name type="scientific">Bradyrhizobium brasilense</name>
    <dbReference type="NCBI Taxonomy" id="1419277"/>
    <lineage>
        <taxon>Bacteria</taxon>
        <taxon>Pseudomonadati</taxon>
        <taxon>Pseudomonadota</taxon>
        <taxon>Alphaproteobacteria</taxon>
        <taxon>Hyphomicrobiales</taxon>
        <taxon>Nitrobacteraceae</taxon>
        <taxon>Bradyrhizobium</taxon>
    </lineage>
</organism>
<evidence type="ECO:0000313" key="2">
    <source>
        <dbReference type="EMBL" id="SDC38530.1"/>
    </source>
</evidence>
<proteinExistence type="predicted"/>
<reference evidence="2 3" key="1">
    <citation type="submission" date="2016-10" db="EMBL/GenBank/DDBJ databases">
        <authorList>
            <person name="de Groot N.N."/>
        </authorList>
    </citation>
    <scope>NUCLEOTIDE SEQUENCE [LARGE SCALE GENOMIC DNA]</scope>
    <source>
        <strain evidence="2 3">R5</strain>
    </source>
</reference>
<evidence type="ECO:0000259" key="1">
    <source>
        <dbReference type="Pfam" id="PF12728"/>
    </source>
</evidence>
<dbReference type="RefSeq" id="WP_430641910.1">
    <property type="nucleotide sequence ID" value="NZ_FMZW01000002.1"/>
</dbReference>
<dbReference type="InterPro" id="IPR041657">
    <property type="entry name" value="HTH_17"/>
</dbReference>
<accession>A0A1G6L5G2</accession>
<feature type="domain" description="Helix-turn-helix" evidence="1">
    <location>
        <begin position="23"/>
        <end position="60"/>
    </location>
</feature>